<dbReference type="InterPro" id="IPR015633">
    <property type="entry name" value="E2F"/>
</dbReference>
<protein>
    <submittedName>
        <fullName evidence="7">Transcription factor</fullName>
    </submittedName>
</protein>
<evidence type="ECO:0000256" key="3">
    <source>
        <dbReference type="ARBA" id="ARBA00023125"/>
    </source>
</evidence>
<dbReference type="SMART" id="SM01372">
    <property type="entry name" value="E2F_TDP"/>
    <property type="match status" value="1"/>
</dbReference>
<dbReference type="InterPro" id="IPR003316">
    <property type="entry name" value="E2F_WHTH_DNA-bd_dom"/>
</dbReference>
<keyword evidence="2 5" id="KW-0805">Transcription regulation</keyword>
<dbReference type="Proteomes" id="UP001470230">
    <property type="component" value="Unassembled WGS sequence"/>
</dbReference>
<evidence type="ECO:0000313" key="7">
    <source>
        <dbReference type="EMBL" id="KAK8898715.1"/>
    </source>
</evidence>
<evidence type="ECO:0000256" key="5">
    <source>
        <dbReference type="RuleBase" id="RU003796"/>
    </source>
</evidence>
<keyword evidence="8" id="KW-1185">Reference proteome</keyword>
<reference evidence="7 8" key="1">
    <citation type="submission" date="2024-04" db="EMBL/GenBank/DDBJ databases">
        <title>Tritrichomonas musculus Genome.</title>
        <authorList>
            <person name="Alves-Ferreira E."/>
            <person name="Grigg M."/>
            <person name="Lorenzi H."/>
            <person name="Galac M."/>
        </authorList>
    </citation>
    <scope>NUCLEOTIDE SEQUENCE [LARGE SCALE GENOMIC DNA]</scope>
    <source>
        <strain evidence="7 8">EAF2021</strain>
    </source>
</reference>
<proteinExistence type="inferred from homology"/>
<dbReference type="SUPFAM" id="SSF46785">
    <property type="entry name" value="Winged helix' DNA-binding domain"/>
    <property type="match status" value="1"/>
</dbReference>
<dbReference type="InterPro" id="IPR036390">
    <property type="entry name" value="WH_DNA-bd_sf"/>
</dbReference>
<dbReference type="Gene3D" id="1.10.10.10">
    <property type="entry name" value="Winged helix-like DNA-binding domain superfamily/Winged helix DNA-binding domain"/>
    <property type="match status" value="1"/>
</dbReference>
<comment type="caution">
    <text evidence="7">The sequence shown here is derived from an EMBL/GenBank/DDBJ whole genome shotgun (WGS) entry which is preliminary data.</text>
</comment>
<evidence type="ECO:0000256" key="4">
    <source>
        <dbReference type="ARBA" id="ARBA00023163"/>
    </source>
</evidence>
<comment type="similarity">
    <text evidence="1 5">Belongs to the E2F/DP family.</text>
</comment>
<dbReference type="PANTHER" id="PTHR12081:SF18">
    <property type="entry name" value="TRANSCRIPTION FACTOR E2F2-RELATED"/>
    <property type="match status" value="1"/>
</dbReference>
<accession>A0ABR2L8Y9</accession>
<name>A0ABR2L8Y9_9EUKA</name>
<organism evidence="7 8">
    <name type="scientific">Tritrichomonas musculus</name>
    <dbReference type="NCBI Taxonomy" id="1915356"/>
    <lineage>
        <taxon>Eukaryota</taxon>
        <taxon>Metamonada</taxon>
        <taxon>Parabasalia</taxon>
        <taxon>Tritrichomonadida</taxon>
        <taxon>Tritrichomonadidae</taxon>
        <taxon>Tritrichomonas</taxon>
    </lineage>
</organism>
<evidence type="ECO:0000313" key="8">
    <source>
        <dbReference type="Proteomes" id="UP001470230"/>
    </source>
</evidence>
<keyword evidence="3 5" id="KW-0238">DNA-binding</keyword>
<sequence length="307" mass="35403">MECIFQQITQNNKKKKQSINQLNQIPIQQLYSSLQNLYSNLSSPYSPNDGKSQNLNNDKYTNNDKFSLSINSFVSYAESKSGSLFTFTDICNTFNIQKRRLYDVINALESIGCCKKTSVDTIIWKGLKFIPECIRNLFLMYHFEQHNADIDILISNESSISILQLAQSFVLLFIVLQRQVLTIKTVASFLSKRNGRFKTTLCKLYQIAHIFETLKIFRKSANTGQVVIMKPYYFEINYQGFSSIPSQLIESDNIKVEKNKESNPLSIQNLLSRPKNSVCSSNSTIINVIEMRNRKFELSDYKTNFDT</sequence>
<dbReference type="EMBL" id="JAPFFF010000001">
    <property type="protein sequence ID" value="KAK8898715.1"/>
    <property type="molecule type" value="Genomic_DNA"/>
</dbReference>
<comment type="subcellular location">
    <subcellularLocation>
        <location evidence="5">Nucleus</location>
    </subcellularLocation>
</comment>
<dbReference type="InterPro" id="IPR036388">
    <property type="entry name" value="WH-like_DNA-bd_sf"/>
</dbReference>
<evidence type="ECO:0000259" key="6">
    <source>
        <dbReference type="SMART" id="SM01372"/>
    </source>
</evidence>
<evidence type="ECO:0000256" key="1">
    <source>
        <dbReference type="ARBA" id="ARBA00010940"/>
    </source>
</evidence>
<gene>
    <name evidence="7" type="ORF">M9Y10_001007</name>
</gene>
<keyword evidence="4 5" id="KW-0804">Transcription</keyword>
<keyword evidence="5" id="KW-0539">Nucleus</keyword>
<dbReference type="Pfam" id="PF02319">
    <property type="entry name" value="WHD_E2F_TDP"/>
    <property type="match status" value="1"/>
</dbReference>
<evidence type="ECO:0000256" key="2">
    <source>
        <dbReference type="ARBA" id="ARBA00023015"/>
    </source>
</evidence>
<dbReference type="PANTHER" id="PTHR12081">
    <property type="entry name" value="TRANSCRIPTION FACTOR E2F"/>
    <property type="match status" value="1"/>
</dbReference>
<feature type="domain" description="E2F/DP family winged-helix DNA-binding" evidence="6">
    <location>
        <begin position="61"/>
        <end position="126"/>
    </location>
</feature>